<gene>
    <name evidence="1" type="ORF">T190607A01A_40151</name>
</gene>
<dbReference type="EMBL" id="CAXIXY010000006">
    <property type="protein sequence ID" value="CAL2091132.1"/>
    <property type="molecule type" value="Genomic_DNA"/>
</dbReference>
<keyword evidence="2" id="KW-1185">Reference proteome</keyword>
<name>A0ABM9P4R2_9FLAO</name>
<evidence type="ECO:0000313" key="2">
    <source>
        <dbReference type="Proteomes" id="UP001497416"/>
    </source>
</evidence>
<sequence>MQKCLYFICPTDALESVINNSFNSENYYYTSLGNSINLNDRVIASLEDLIVDKRISEISIIIANDNRIIRDAVEDKSFSELNGLDGFYETIEIQRNFLNVFWQINTGKDTLLNNFIRNKIKEIQDVLNKLFLNPVKVSGKIYQKRESIFTDIKLDIPHDFFSLN</sequence>
<comment type="caution">
    <text evidence="1">The sequence shown here is derived from an EMBL/GenBank/DDBJ whole genome shotgun (WGS) entry which is preliminary data.</text>
</comment>
<organism evidence="1 2">
    <name type="scientific">Tenacibaculum platacis</name>
    <dbReference type="NCBI Taxonomy" id="3137852"/>
    <lineage>
        <taxon>Bacteria</taxon>
        <taxon>Pseudomonadati</taxon>
        <taxon>Bacteroidota</taxon>
        <taxon>Flavobacteriia</taxon>
        <taxon>Flavobacteriales</taxon>
        <taxon>Flavobacteriaceae</taxon>
        <taxon>Tenacibaculum</taxon>
    </lineage>
</organism>
<reference evidence="1 2" key="1">
    <citation type="submission" date="2024-05" db="EMBL/GenBank/DDBJ databases">
        <authorList>
            <person name="Duchaud E."/>
        </authorList>
    </citation>
    <scope>NUCLEOTIDE SEQUENCE [LARGE SCALE GENOMIC DNA]</scope>
    <source>
        <strain evidence="1">Ena-SAMPLE-TAB-13-05-2024-13:56:06:370-140302</strain>
    </source>
</reference>
<dbReference type="RefSeq" id="WP_348713081.1">
    <property type="nucleotide sequence ID" value="NZ_CAXIXY010000006.1"/>
</dbReference>
<protein>
    <submittedName>
        <fullName evidence="1">Uncharacterized protein</fullName>
    </submittedName>
</protein>
<accession>A0ABM9P4R2</accession>
<evidence type="ECO:0000313" key="1">
    <source>
        <dbReference type="EMBL" id="CAL2091132.1"/>
    </source>
</evidence>
<dbReference type="Proteomes" id="UP001497416">
    <property type="component" value="Unassembled WGS sequence"/>
</dbReference>
<proteinExistence type="predicted"/>